<reference evidence="2" key="1">
    <citation type="journal article" date="2013" name="Proc. Natl. Acad. Sci. U.S.A.">
        <title>Improving the coverage of the cyanobacterial phylum using diversity-driven genome sequencing.</title>
        <authorList>
            <person name="Shih P.M."/>
            <person name="Wu D."/>
            <person name="Latifi A."/>
            <person name="Axen S.D."/>
            <person name="Fewer D.P."/>
            <person name="Talla E."/>
            <person name="Calteau A."/>
            <person name="Cai F."/>
            <person name="Tandeau de Marsac N."/>
            <person name="Rippka R."/>
            <person name="Herdman M."/>
            <person name="Sivonen K."/>
            <person name="Coursin T."/>
            <person name="Laurent T."/>
            <person name="Goodwin L."/>
            <person name="Nolan M."/>
            <person name="Davenport K.W."/>
            <person name="Han C.S."/>
            <person name="Rubin E.M."/>
            <person name="Eisen J.A."/>
            <person name="Woyke T."/>
            <person name="Gugger M."/>
            <person name="Kerfeld C.A."/>
        </authorList>
    </citation>
    <scope>NUCLEOTIDE SEQUENCE [LARGE SCALE GENOMIC DNA]</scope>
    <source>
        <strain evidence="2">ATCC 29371 / PCC 7437</strain>
    </source>
</reference>
<dbReference type="KEGG" id="scs:Sta7437_3284"/>
<keyword evidence="2" id="KW-1185">Reference proteome</keyword>
<evidence type="ECO:0000313" key="1">
    <source>
        <dbReference type="EMBL" id="AFZ36791.1"/>
    </source>
</evidence>
<name>K9XXG6_STAC7</name>
<proteinExistence type="predicted"/>
<dbReference type="AlphaFoldDB" id="K9XXG6"/>
<gene>
    <name evidence="1" type="ordered locus">Sta7437_3284</name>
</gene>
<organism evidence="1 2">
    <name type="scientific">Stanieria cyanosphaera (strain ATCC 29371 / PCC 7437)</name>
    <dbReference type="NCBI Taxonomy" id="111780"/>
    <lineage>
        <taxon>Bacteria</taxon>
        <taxon>Bacillati</taxon>
        <taxon>Cyanobacteriota</taxon>
        <taxon>Cyanophyceae</taxon>
        <taxon>Pleurocapsales</taxon>
        <taxon>Dermocarpellaceae</taxon>
        <taxon>Stanieria</taxon>
    </lineage>
</organism>
<dbReference type="EMBL" id="CP003653">
    <property type="protein sequence ID" value="AFZ36791.1"/>
    <property type="molecule type" value="Genomic_DNA"/>
</dbReference>
<protein>
    <submittedName>
        <fullName evidence="1">Uncharacterized protein</fullName>
    </submittedName>
</protein>
<evidence type="ECO:0000313" key="2">
    <source>
        <dbReference type="Proteomes" id="UP000010473"/>
    </source>
</evidence>
<dbReference type="Proteomes" id="UP000010473">
    <property type="component" value="Chromosome"/>
</dbReference>
<dbReference type="HOGENOM" id="CLU_2883708_0_0_3"/>
<sequence length="63" mass="7505">MSQIKYKYIRTLNLLINYTVSYLKDNETVVYLDTSYPTLTLALNKIQIFFTYVSRFDKVNGLR</sequence>
<accession>K9XXG6</accession>